<dbReference type="InterPro" id="IPR031311">
    <property type="entry name" value="CHIT_BIND_RR_consensus"/>
</dbReference>
<dbReference type="Proteomes" id="UP000494256">
    <property type="component" value="Unassembled WGS sequence"/>
</dbReference>
<proteinExistence type="predicted"/>
<comment type="caution">
    <text evidence="5">The sequence shown here is derived from an EMBL/GenBank/DDBJ whole genome shotgun (WGS) entry which is preliminary data.</text>
</comment>
<reference evidence="5 6" key="1">
    <citation type="submission" date="2020-04" db="EMBL/GenBank/DDBJ databases">
        <authorList>
            <person name="Wallbank WR R."/>
            <person name="Pardo Diaz C."/>
            <person name="Kozak K."/>
            <person name="Martin S."/>
            <person name="Jiggins C."/>
            <person name="Moest M."/>
            <person name="Warren A I."/>
            <person name="Byers J.R.P. K."/>
            <person name="Montejo-Kovacevich G."/>
            <person name="Yen C E."/>
        </authorList>
    </citation>
    <scope>NUCLEOTIDE SEQUENCE [LARGE SCALE GENOMIC DNA]</scope>
</reference>
<gene>
    <name evidence="5" type="ORF">APLA_LOCUS10430</name>
</gene>
<dbReference type="AlphaFoldDB" id="A0A8S1A8M5"/>
<organism evidence="5 6">
    <name type="scientific">Arctia plantaginis</name>
    <name type="common">Wood tiger moth</name>
    <name type="synonym">Phalaena plantaginis</name>
    <dbReference type="NCBI Taxonomy" id="874455"/>
    <lineage>
        <taxon>Eukaryota</taxon>
        <taxon>Metazoa</taxon>
        <taxon>Ecdysozoa</taxon>
        <taxon>Arthropoda</taxon>
        <taxon>Hexapoda</taxon>
        <taxon>Insecta</taxon>
        <taxon>Pterygota</taxon>
        <taxon>Neoptera</taxon>
        <taxon>Endopterygota</taxon>
        <taxon>Lepidoptera</taxon>
        <taxon>Glossata</taxon>
        <taxon>Ditrysia</taxon>
        <taxon>Noctuoidea</taxon>
        <taxon>Erebidae</taxon>
        <taxon>Arctiinae</taxon>
        <taxon>Arctia</taxon>
    </lineage>
</organism>
<dbReference type="PRINTS" id="PR00947">
    <property type="entry name" value="CUTICLE"/>
</dbReference>
<dbReference type="GO" id="GO:0062129">
    <property type="term" value="C:chitin-based extracellular matrix"/>
    <property type="evidence" value="ECO:0007669"/>
    <property type="project" value="TreeGrafter"/>
</dbReference>
<evidence type="ECO:0000256" key="4">
    <source>
        <dbReference type="SAM" id="SignalP"/>
    </source>
</evidence>
<feature type="chain" id="PRO_5035824299" evidence="4">
    <location>
        <begin position="18"/>
        <end position="112"/>
    </location>
</feature>
<dbReference type="EMBL" id="CADEBD010000314">
    <property type="protein sequence ID" value="CAB3243569.1"/>
    <property type="molecule type" value="Genomic_DNA"/>
</dbReference>
<dbReference type="PANTHER" id="PTHR10380">
    <property type="entry name" value="CUTICLE PROTEIN"/>
    <property type="match status" value="1"/>
</dbReference>
<dbReference type="PANTHER" id="PTHR10380:SF173">
    <property type="entry name" value="CUTICULAR PROTEIN 47EF, ISOFORM C-RELATED"/>
    <property type="match status" value="1"/>
</dbReference>
<sequence length="112" mass="12288">MKLVILVACALMAITVAAPPEPPKIVRSEYEQSPDGGYSYTFETDDGVVRQETGVIKEAFDEENKPHNVVVVRGSYSYKNPDGIVEAINYSADENGFKAEGDSIPKNPPVRR</sequence>
<accession>A0A8S1A8M5</accession>
<keyword evidence="1 3" id="KW-0193">Cuticle</keyword>
<dbReference type="Pfam" id="PF00379">
    <property type="entry name" value="Chitin_bind_4"/>
    <property type="match status" value="1"/>
</dbReference>
<evidence type="ECO:0000256" key="1">
    <source>
        <dbReference type="ARBA" id="ARBA00022460"/>
    </source>
</evidence>
<dbReference type="InterPro" id="IPR050468">
    <property type="entry name" value="Cuticle_Struct_Prot"/>
</dbReference>
<dbReference type="InterPro" id="IPR000618">
    <property type="entry name" value="Insect_cuticle"/>
</dbReference>
<keyword evidence="2 4" id="KW-0732">Signal</keyword>
<dbReference type="PROSITE" id="PS00233">
    <property type="entry name" value="CHIT_BIND_RR_1"/>
    <property type="match status" value="1"/>
</dbReference>
<dbReference type="PROSITE" id="PS51155">
    <property type="entry name" value="CHIT_BIND_RR_2"/>
    <property type="match status" value="1"/>
</dbReference>
<evidence type="ECO:0000256" key="3">
    <source>
        <dbReference type="PROSITE-ProRule" id="PRU00497"/>
    </source>
</evidence>
<dbReference type="GO" id="GO:0008010">
    <property type="term" value="F:structural constituent of chitin-based larval cuticle"/>
    <property type="evidence" value="ECO:0007669"/>
    <property type="project" value="TreeGrafter"/>
</dbReference>
<protein>
    <submittedName>
        <fullName evidence="5">Uncharacterized protein</fullName>
    </submittedName>
</protein>
<feature type="signal peptide" evidence="4">
    <location>
        <begin position="1"/>
        <end position="17"/>
    </location>
</feature>
<evidence type="ECO:0000313" key="6">
    <source>
        <dbReference type="Proteomes" id="UP000494256"/>
    </source>
</evidence>
<evidence type="ECO:0000256" key="2">
    <source>
        <dbReference type="ARBA" id="ARBA00022729"/>
    </source>
</evidence>
<dbReference type="OrthoDB" id="5800391at2759"/>
<evidence type="ECO:0000313" key="5">
    <source>
        <dbReference type="EMBL" id="CAB3243569.1"/>
    </source>
</evidence>
<name>A0A8S1A8M5_ARCPL</name>